<dbReference type="WBParaSite" id="EVEC_0000627001-mRNA-1">
    <property type="protein sequence ID" value="EVEC_0000627001-mRNA-1"/>
    <property type="gene ID" value="EVEC_0000627001"/>
</dbReference>
<dbReference type="SUPFAM" id="SSF57850">
    <property type="entry name" value="RING/U-box"/>
    <property type="match status" value="1"/>
</dbReference>
<dbReference type="CDD" id="cd00200">
    <property type="entry name" value="WD40"/>
    <property type="match status" value="1"/>
</dbReference>
<dbReference type="GO" id="GO:0003723">
    <property type="term" value="F:RNA binding"/>
    <property type="evidence" value="ECO:0007669"/>
    <property type="project" value="TreeGrafter"/>
</dbReference>
<proteinExistence type="predicted"/>
<sequence>MTRHGKNSTASAVYSYAERKKDSKQSGYGTLHERLGADSIKDFDCCSITLQVCRDPVITPNGYIFDREAVLEYYLQQKKENTRKLKEWEKQCKLEEERAEKEKKVSEELKLRKFAALEATPAHPGGEPDFGDVEIKQTTSAGATASGSKLGKRSVPPESDVPGKKSKEESISNMEGNKKHEFPSFWVPQLLPTATETKLEKPDQRVLCPLSGRPLKIKELMPVKFTEMPEDSNNKKLIARKVRYMCPVTHDALTNTTRCAYLKTSQTVVTMACVENIIRKDMIDPLNGKKMTESDIIELQRGGTGIFFLFLISGWFYTPDLNVQIRMTEVMQSGFFKRPALPMPLVHSLGPKRPCLEVVQGGNQSIPARTSSLKAPIMMLSGHEGEIYTAKFSNDGTFLASAGFDMIIFLWNVYGDCENFSVLKGHNGAVMDVHFSTDSGYLFSASTDKTIRVWDMETGACIRKFKSHKDIVNSCHPARRGPQLVCSGSDDGSVLVHDIRRRDPIATFQNTYQITAVTFNDTADQVVGGGIDNDIKAIAFNILSPFLSVWDLRRNEVMYVMRGHTDTVTGLALSPDGSYVLSNAMDCTARMWDIRPFAPEQRCHKTFVGHQHNFEKNLLKCSWSPNGQRVSCGSSDRFLYVWDVTSRAIVYKLPGHQGSVNATDFHPKEPILLSAGSDKKIFLGEVDPR</sequence>
<protein>
    <recommendedName>
        <fullName evidence="9">U5 small nuclear ribonucleoprotein 40 kDa protein</fullName>
    </recommendedName>
    <alternativeName>
        <fullName evidence="10">WD repeat-containing protein 57</fullName>
    </alternativeName>
</protein>
<dbReference type="GO" id="GO:0004842">
    <property type="term" value="F:ubiquitin-protein transferase activity"/>
    <property type="evidence" value="ECO:0007669"/>
    <property type="project" value="InterPro"/>
</dbReference>
<dbReference type="GO" id="GO:0006397">
    <property type="term" value="P:mRNA processing"/>
    <property type="evidence" value="ECO:0007669"/>
    <property type="project" value="UniProtKB-KW"/>
</dbReference>
<dbReference type="Pfam" id="PF15906">
    <property type="entry name" value="zf-NOSIP"/>
    <property type="match status" value="1"/>
</dbReference>
<dbReference type="PROSITE" id="PS51698">
    <property type="entry name" value="U_BOX"/>
    <property type="match status" value="1"/>
</dbReference>
<dbReference type="PROSITE" id="PS00678">
    <property type="entry name" value="WD_REPEATS_1"/>
    <property type="match status" value="2"/>
</dbReference>
<dbReference type="Pfam" id="PF00400">
    <property type="entry name" value="WD40"/>
    <property type="match status" value="6"/>
</dbReference>
<dbReference type="InterPro" id="IPR031790">
    <property type="entry name" value="Znf-NOSIP"/>
</dbReference>
<dbReference type="PRINTS" id="PR00320">
    <property type="entry name" value="GPROTEINBRPT"/>
</dbReference>
<evidence type="ECO:0000259" key="14">
    <source>
        <dbReference type="PROSITE" id="PS51698"/>
    </source>
</evidence>
<comment type="subunit">
    <text evidence="8">Component of the pre-catalytic and catalytic spliceosome complexes. Component of the postcatalytic spliceosome P complex. Part of the U5 snRNP complex. Interacts with PRPF8. Component of the U4/U6-U5 tri-snRNP complex composed of the U4, U6 and U5 snRNAs and at least PRPF3, PRPF4, PRPF6, PRPF8, PRPF31, SNRNP200, TXNL4A, WDR57, SNRNP40, DDX23, CD2BP2, PPIH, SNU13, EFTUD2, SART1 and USP39. Component of the minor spliceosome, which splices U12-type introns.</text>
</comment>
<feature type="compositionally biased region" description="Basic and acidic residues" evidence="13">
    <location>
        <begin position="161"/>
        <end position="177"/>
    </location>
</feature>
<keyword evidence="5" id="KW-0508">mRNA splicing</keyword>
<evidence type="ECO:0000256" key="9">
    <source>
        <dbReference type="ARBA" id="ARBA00073554"/>
    </source>
</evidence>
<feature type="repeat" description="WD" evidence="11">
    <location>
        <begin position="561"/>
        <end position="595"/>
    </location>
</feature>
<dbReference type="GO" id="GO:0016567">
    <property type="term" value="P:protein ubiquitination"/>
    <property type="evidence" value="ECO:0007669"/>
    <property type="project" value="InterPro"/>
</dbReference>
<dbReference type="CDD" id="cd16662">
    <property type="entry name" value="RING-Ubox2_NOSIP"/>
    <property type="match status" value="1"/>
</dbReference>
<organism evidence="17">
    <name type="scientific">Enterobius vermicularis</name>
    <name type="common">Human pinworm</name>
    <dbReference type="NCBI Taxonomy" id="51028"/>
    <lineage>
        <taxon>Eukaryota</taxon>
        <taxon>Metazoa</taxon>
        <taxon>Ecdysozoa</taxon>
        <taxon>Nematoda</taxon>
        <taxon>Chromadorea</taxon>
        <taxon>Rhabditida</taxon>
        <taxon>Spirurina</taxon>
        <taxon>Oxyuridomorpha</taxon>
        <taxon>Oxyuroidea</taxon>
        <taxon>Oxyuridae</taxon>
        <taxon>Enterobius</taxon>
    </lineage>
</organism>
<name>A0A0N4V7K2_ENTVE</name>
<reference evidence="17" key="1">
    <citation type="submission" date="2017-02" db="UniProtKB">
        <authorList>
            <consortium name="WormBaseParasite"/>
        </authorList>
    </citation>
    <scope>IDENTIFICATION</scope>
</reference>
<dbReference type="GO" id="GO:0000375">
    <property type="term" value="P:RNA splicing, via transesterification reactions"/>
    <property type="evidence" value="ECO:0007669"/>
    <property type="project" value="UniProtKB-ARBA"/>
</dbReference>
<dbReference type="Proteomes" id="UP000274131">
    <property type="component" value="Unassembled WGS sequence"/>
</dbReference>
<dbReference type="InterPro" id="IPR001680">
    <property type="entry name" value="WD40_rpt"/>
</dbReference>
<evidence type="ECO:0000256" key="5">
    <source>
        <dbReference type="ARBA" id="ARBA00023187"/>
    </source>
</evidence>
<dbReference type="GO" id="GO:0005682">
    <property type="term" value="C:U5 snRNP"/>
    <property type="evidence" value="ECO:0007669"/>
    <property type="project" value="UniProtKB-ARBA"/>
</dbReference>
<feature type="domain" description="U-box" evidence="14">
    <location>
        <begin position="39"/>
        <end position="73"/>
    </location>
</feature>
<feature type="region of interest" description="Disordered" evidence="13">
    <location>
        <begin position="140"/>
        <end position="177"/>
    </location>
</feature>
<dbReference type="AlphaFoldDB" id="A0A0N4V7K2"/>
<keyword evidence="3" id="KW-0507">mRNA processing</keyword>
<dbReference type="Gene3D" id="3.30.40.10">
    <property type="entry name" value="Zinc/RING finger domain, C3HC4 (zinc finger)"/>
    <property type="match status" value="2"/>
</dbReference>
<keyword evidence="2 11" id="KW-0853">WD repeat</keyword>
<dbReference type="InterPro" id="IPR052234">
    <property type="entry name" value="U5_snRNP_Component"/>
</dbReference>
<dbReference type="InterPro" id="IPR019775">
    <property type="entry name" value="WD40_repeat_CS"/>
</dbReference>
<dbReference type="CDD" id="cd16661">
    <property type="entry name" value="RING-Ubox1_NOSIP"/>
    <property type="match status" value="1"/>
</dbReference>
<dbReference type="EMBL" id="UXUI01008299">
    <property type="protein sequence ID" value="VDD91128.1"/>
    <property type="molecule type" value="Genomic_DNA"/>
</dbReference>
<dbReference type="SMART" id="SM00320">
    <property type="entry name" value="WD40"/>
    <property type="match status" value="7"/>
</dbReference>
<feature type="repeat" description="WD" evidence="11">
    <location>
        <begin position="653"/>
        <end position="689"/>
    </location>
</feature>
<dbReference type="PROSITE" id="PS50294">
    <property type="entry name" value="WD_REPEATS_REGION"/>
    <property type="match status" value="4"/>
</dbReference>
<keyword evidence="4" id="KW-0677">Repeat</keyword>
<feature type="region of interest" description="Disordered" evidence="13">
    <location>
        <begin position="1"/>
        <end position="29"/>
    </location>
</feature>
<dbReference type="SUPFAM" id="SSF50978">
    <property type="entry name" value="WD40 repeat-like"/>
    <property type="match status" value="1"/>
</dbReference>
<accession>A0A0N4V7K2</accession>
<dbReference type="PANTHER" id="PTHR44006">
    <property type="entry name" value="U5 SMALL NUCLEAR RIBONUCLEOPROTEIN 40 KDA PROTEIN"/>
    <property type="match status" value="1"/>
</dbReference>
<feature type="repeat" description="WD" evidence="11">
    <location>
        <begin position="423"/>
        <end position="464"/>
    </location>
</feature>
<dbReference type="InterPro" id="IPR003613">
    <property type="entry name" value="Ubox_domain"/>
</dbReference>
<keyword evidence="6" id="KW-0539">Nucleus</keyword>
<evidence type="ECO:0000256" key="6">
    <source>
        <dbReference type="ARBA" id="ARBA00023242"/>
    </source>
</evidence>
<feature type="coiled-coil region" evidence="12">
    <location>
        <begin position="71"/>
        <end position="112"/>
    </location>
</feature>
<reference evidence="15 16" key="2">
    <citation type="submission" date="2018-10" db="EMBL/GenBank/DDBJ databases">
        <authorList>
            <consortium name="Pathogen Informatics"/>
        </authorList>
    </citation>
    <scope>NUCLEOTIDE SEQUENCE [LARGE SCALE GENOMIC DNA]</scope>
</reference>
<evidence type="ECO:0000256" key="10">
    <source>
        <dbReference type="ARBA" id="ARBA00075772"/>
    </source>
</evidence>
<gene>
    <name evidence="15" type="ORF">EVEC_LOCUS5879</name>
</gene>
<dbReference type="PROSITE" id="PS50082">
    <property type="entry name" value="WD_REPEATS_2"/>
    <property type="match status" value="5"/>
</dbReference>
<evidence type="ECO:0000256" key="13">
    <source>
        <dbReference type="SAM" id="MobiDB-lite"/>
    </source>
</evidence>
<evidence type="ECO:0000313" key="16">
    <source>
        <dbReference type="Proteomes" id="UP000274131"/>
    </source>
</evidence>
<dbReference type="FunFam" id="2.130.10.10:FF:000229">
    <property type="entry name" value="Small nuclear ribonucleoprotein U5 subunit 40"/>
    <property type="match status" value="1"/>
</dbReference>
<evidence type="ECO:0000313" key="15">
    <source>
        <dbReference type="EMBL" id="VDD91128.1"/>
    </source>
</evidence>
<evidence type="ECO:0000256" key="3">
    <source>
        <dbReference type="ARBA" id="ARBA00022664"/>
    </source>
</evidence>
<dbReference type="Gene3D" id="2.130.10.10">
    <property type="entry name" value="YVTN repeat-like/Quinoprotein amine dehydrogenase"/>
    <property type="match status" value="1"/>
</dbReference>
<keyword evidence="12" id="KW-0175">Coiled coil</keyword>
<evidence type="ECO:0000313" key="17">
    <source>
        <dbReference type="WBParaSite" id="EVEC_0000627001-mRNA-1"/>
    </source>
</evidence>
<dbReference type="STRING" id="51028.A0A0N4V7K2"/>
<feature type="repeat" description="WD" evidence="11">
    <location>
        <begin position="380"/>
        <end position="413"/>
    </location>
</feature>
<evidence type="ECO:0000256" key="4">
    <source>
        <dbReference type="ARBA" id="ARBA00022737"/>
    </source>
</evidence>
<dbReference type="OrthoDB" id="1068471at2759"/>
<keyword evidence="16" id="KW-1185">Reference proteome</keyword>
<dbReference type="InterPro" id="IPR015943">
    <property type="entry name" value="WD40/YVTN_repeat-like_dom_sf"/>
</dbReference>
<dbReference type="InterPro" id="IPR036322">
    <property type="entry name" value="WD40_repeat_dom_sf"/>
</dbReference>
<dbReference type="InterPro" id="IPR013083">
    <property type="entry name" value="Znf_RING/FYVE/PHD"/>
</dbReference>
<evidence type="ECO:0000256" key="7">
    <source>
        <dbReference type="ARBA" id="ARBA00057342"/>
    </source>
</evidence>
<evidence type="ECO:0000256" key="12">
    <source>
        <dbReference type="SAM" id="Coils"/>
    </source>
</evidence>
<comment type="function">
    <text evidence="7">Required for pre-mRNA splicing as component of the activated spliceosome. Component of the U5 small nuclear ribonucleoprotein (snRNP) complex and the U4/U6-U5 tri-snRNP complex, building blocks of the spliceosome. As a component of the minor spliceosome, involved in the splicing of U12-type introns in pre-mRNAs.</text>
</comment>
<dbReference type="GO" id="GO:0071013">
    <property type="term" value="C:catalytic step 2 spliceosome"/>
    <property type="evidence" value="ECO:0007669"/>
    <property type="project" value="TreeGrafter"/>
</dbReference>
<dbReference type="InterPro" id="IPR020472">
    <property type="entry name" value="WD40_PAC1"/>
</dbReference>
<evidence type="ECO:0000256" key="1">
    <source>
        <dbReference type="ARBA" id="ARBA00004123"/>
    </source>
</evidence>
<evidence type="ECO:0000256" key="8">
    <source>
        <dbReference type="ARBA" id="ARBA00064268"/>
    </source>
</evidence>
<evidence type="ECO:0000256" key="11">
    <source>
        <dbReference type="PROSITE-ProRule" id="PRU00221"/>
    </source>
</evidence>
<feature type="repeat" description="WD" evidence="11">
    <location>
        <begin position="622"/>
        <end position="652"/>
    </location>
</feature>
<evidence type="ECO:0000256" key="2">
    <source>
        <dbReference type="ARBA" id="ARBA00022574"/>
    </source>
</evidence>
<comment type="subcellular location">
    <subcellularLocation>
        <location evidence="1">Nucleus</location>
    </subcellularLocation>
</comment>
<dbReference type="PANTHER" id="PTHR44006:SF1">
    <property type="entry name" value="U5 SMALL NUCLEAR RIBONUCLEOPROTEIN 40 KDA PROTEIN"/>
    <property type="match status" value="1"/>
</dbReference>